<evidence type="ECO:0000313" key="2">
    <source>
        <dbReference type="EMBL" id="EOR72051.1"/>
    </source>
</evidence>
<dbReference type="PANTHER" id="PTHR36234">
    <property type="entry name" value="LYSYL ENDOPEPTIDASE"/>
    <property type="match status" value="1"/>
</dbReference>
<dbReference type="RefSeq" id="WP_016188401.1">
    <property type="nucleotide sequence ID" value="NZ_AOSG01000022.1"/>
</dbReference>
<dbReference type="Proteomes" id="UP000014184">
    <property type="component" value="Unassembled WGS sequence"/>
</dbReference>
<dbReference type="Gene3D" id="2.40.10.10">
    <property type="entry name" value="Trypsin-like serine proteases"/>
    <property type="match status" value="2"/>
</dbReference>
<dbReference type="InterPro" id="IPR009003">
    <property type="entry name" value="Peptidase_S1_PA"/>
</dbReference>
<sequence length="677" mass="73272">MDVPYRITVERRWQEQRAAQRFTDTARDRARLQQLQQRTGILIHDTFDQIKARAERLAALHRAPAPPATAADPAQRHRIYQRIIGDANQLQSVAFLYRGARAAASIARLILLHHGRELPYGTGFLVAPELLLTNHHVLTAPETAEQVVAEFAAEVDADLQPRVPVRYRLDPDTLFLADRELDFALVRVHPGPDGSPPGDVFGWNPLLRTQGKVVAGEPVNLIGHPRGRLKEIAVRDSRLLQQTDDFLQYSADTEPGSSGSPVFNDQWEVVALHHSAVPRRDARGQRLRIDGTPLRPGDPDSVAAWLGNEGTRVSSILDFLATLDLPPAQRELLATLGPASGLAGETAASAGPYWERHRSSRPTGTGLRGSSAPDDIHLVFLHGRGLAGEDPARLRATWTAALNSGLLAARLPTISPETVWFPYYGDLLAELTVDAADTEATTTAETLAPVLDEPRAIYTSLLEQAALRSGMPAELVHGNTDHEGGSALGLLSPLTSRLQRQLSWVAARSGLDETLIALFLRDVAAYLGDQDVKTAILDQVAAALPQSGQAVIVSHSLGTVVAVDLLSRARPDITVPLLVTMGSPLGLDAVYTRVLLQPPRRPDRVTAWLNAWTPADATTIGCPLTPVWGPGLVEVVTANSRRRPHDVEEYLRHPQVAAPVAEALHPDGVPAPPGLAA</sequence>
<evidence type="ECO:0000256" key="1">
    <source>
        <dbReference type="SAM" id="MobiDB-lite"/>
    </source>
</evidence>
<dbReference type="AlphaFoldDB" id="A0A9P2TD16"/>
<protein>
    <submittedName>
        <fullName evidence="2">V8-like Glu-specific endopeptidase</fullName>
    </submittedName>
</protein>
<feature type="region of interest" description="Disordered" evidence="1">
    <location>
        <begin position="347"/>
        <end position="370"/>
    </location>
</feature>
<dbReference type="Pfam" id="PF13365">
    <property type="entry name" value="Trypsin_2"/>
    <property type="match status" value="1"/>
</dbReference>
<dbReference type="PANTHER" id="PTHR36234:SF5">
    <property type="entry name" value="LYSYL ENDOPEPTIDASE"/>
    <property type="match status" value="1"/>
</dbReference>
<gene>
    <name evidence="2" type="ORF">TM51_04878</name>
</gene>
<name>A0A9P2TD16_THEFU</name>
<keyword evidence="3" id="KW-1185">Reference proteome</keyword>
<accession>A0A9P2TD16</accession>
<dbReference type="InterPro" id="IPR029058">
    <property type="entry name" value="AB_hydrolase_fold"/>
</dbReference>
<dbReference type="Gene3D" id="3.40.50.1820">
    <property type="entry name" value="alpha/beta hydrolase"/>
    <property type="match status" value="1"/>
</dbReference>
<dbReference type="GO" id="GO:0006508">
    <property type="term" value="P:proteolysis"/>
    <property type="evidence" value="ECO:0007669"/>
    <property type="project" value="InterPro"/>
</dbReference>
<dbReference type="GO" id="GO:0004252">
    <property type="term" value="F:serine-type endopeptidase activity"/>
    <property type="evidence" value="ECO:0007669"/>
    <property type="project" value="InterPro"/>
</dbReference>
<proteinExistence type="predicted"/>
<reference evidence="2 3" key="1">
    <citation type="journal article" date="2013" name="Genome Announc.">
        <title>Draft Genome Sequence of the Lignocellulose Decomposer Thermobifida fusca Strain TM51.</title>
        <authorList>
            <person name="Toth A."/>
            <person name="Barna T."/>
            <person name="Nagy I."/>
            <person name="Horvath B."/>
            <person name="Nagy I."/>
            <person name="Tancsics A."/>
            <person name="Kriszt B."/>
            <person name="Baka E."/>
            <person name="Fekete C."/>
            <person name="Kukolya J."/>
        </authorList>
    </citation>
    <scope>NUCLEOTIDE SEQUENCE [LARGE SCALE GENOMIC DNA]</scope>
    <source>
        <strain evidence="2 3">TM51</strain>
    </source>
</reference>
<organism evidence="2 3">
    <name type="scientific">Thermobifida fusca TM51</name>
    <dbReference type="NCBI Taxonomy" id="1169414"/>
    <lineage>
        <taxon>Bacteria</taxon>
        <taxon>Bacillati</taxon>
        <taxon>Actinomycetota</taxon>
        <taxon>Actinomycetes</taxon>
        <taxon>Streptosporangiales</taxon>
        <taxon>Nocardiopsidaceae</taxon>
        <taxon>Thermobifida</taxon>
    </lineage>
</organism>
<dbReference type="SUPFAM" id="SSF50494">
    <property type="entry name" value="Trypsin-like serine proteases"/>
    <property type="match status" value="1"/>
</dbReference>
<comment type="caution">
    <text evidence="2">The sequence shown here is derived from an EMBL/GenBank/DDBJ whole genome shotgun (WGS) entry which is preliminary data.</text>
</comment>
<dbReference type="InterPro" id="IPR043504">
    <property type="entry name" value="Peptidase_S1_PA_chymotrypsin"/>
</dbReference>
<dbReference type="SUPFAM" id="SSF53474">
    <property type="entry name" value="alpha/beta-Hydrolases"/>
    <property type="match status" value="1"/>
</dbReference>
<dbReference type="InterPro" id="IPR008353">
    <property type="entry name" value="Peptidase_S1B_tx"/>
</dbReference>
<dbReference type="EMBL" id="AOSG01000022">
    <property type="protein sequence ID" value="EOR72051.1"/>
    <property type="molecule type" value="Genomic_DNA"/>
</dbReference>
<evidence type="ECO:0000313" key="3">
    <source>
        <dbReference type="Proteomes" id="UP000014184"/>
    </source>
</evidence>
<dbReference type="PRINTS" id="PR01774">
    <property type="entry name" value="EXFOLTOXIN"/>
</dbReference>